<evidence type="ECO:0000313" key="1">
    <source>
        <dbReference type="EMBL" id="XCP82616.1"/>
    </source>
</evidence>
<dbReference type="AlphaFoldDB" id="A0AAU8N451"/>
<accession>A0AAU8N451</accession>
<name>A0AAU8N451_9ACTO</name>
<reference evidence="1" key="1">
    <citation type="submission" date="2024-05" db="EMBL/GenBank/DDBJ databases">
        <title>Draft genome assemblies of 36 bacteria isolated from hibernating arctic ground squirrels.</title>
        <authorList>
            <person name="McKee H."/>
            <person name="Mullen L."/>
            <person name="Drown D.M."/>
            <person name="Duddleston K.N."/>
        </authorList>
    </citation>
    <scope>NUCLEOTIDE SEQUENCE</scope>
    <source>
        <strain evidence="1">AR004</strain>
    </source>
</reference>
<dbReference type="RefSeq" id="WP_366180854.1">
    <property type="nucleotide sequence ID" value="NZ_CP159989.1"/>
</dbReference>
<organism evidence="1">
    <name type="scientific">Actinomyces timonensis</name>
    <dbReference type="NCBI Taxonomy" id="1288391"/>
    <lineage>
        <taxon>Bacteria</taxon>
        <taxon>Bacillati</taxon>
        <taxon>Actinomycetota</taxon>
        <taxon>Actinomycetes</taxon>
        <taxon>Actinomycetales</taxon>
        <taxon>Actinomycetaceae</taxon>
        <taxon>Actinomyces</taxon>
    </lineage>
</organism>
<dbReference type="EMBL" id="CP159989">
    <property type="protein sequence ID" value="XCP82616.1"/>
    <property type="molecule type" value="Genomic_DNA"/>
</dbReference>
<protein>
    <submittedName>
        <fullName evidence="1">Uncharacterized protein</fullName>
    </submittedName>
</protein>
<proteinExistence type="predicted"/>
<gene>
    <name evidence="1" type="ORF">ABXS69_01480</name>
</gene>
<sequence length="209" mass="22639">MSCTGRVLGAQARISWQRTRGDEIAERVVEMSGQAAPALRALPRRMGAVRDGVLDLRFSVALMRLITLMVGRFSRSILDGSEEDPIGSISDLCEALHSVVGAMDAVCARARRAAESLDADLRAVTPQIDRITRRTRQWVDDKAATRAVDPADANDRDMREVRSFAQQGAPEVRPMAALAAECRTIDLPFDSAAAHQLIGSIVTALGQLS</sequence>